<dbReference type="InterPro" id="IPR050177">
    <property type="entry name" value="Lipid_A_modif_metabolic_enz"/>
</dbReference>
<organism evidence="2 3">
    <name type="scientific">Marinoscillum luteum</name>
    <dbReference type="NCBI Taxonomy" id="861051"/>
    <lineage>
        <taxon>Bacteria</taxon>
        <taxon>Pseudomonadati</taxon>
        <taxon>Bacteroidota</taxon>
        <taxon>Cytophagia</taxon>
        <taxon>Cytophagales</taxon>
        <taxon>Reichenbachiellaceae</taxon>
        <taxon>Marinoscillum</taxon>
    </lineage>
</organism>
<evidence type="ECO:0000259" key="1">
    <source>
        <dbReference type="Pfam" id="PF01370"/>
    </source>
</evidence>
<accession>A0ABW7NB03</accession>
<feature type="domain" description="NAD-dependent epimerase/dehydratase" evidence="1">
    <location>
        <begin position="5"/>
        <end position="251"/>
    </location>
</feature>
<dbReference type="Gene3D" id="3.40.50.720">
    <property type="entry name" value="NAD(P)-binding Rossmann-like Domain"/>
    <property type="match status" value="1"/>
</dbReference>
<comment type="caution">
    <text evidence="2">The sequence shown here is derived from an EMBL/GenBank/DDBJ whole genome shotgun (WGS) entry which is preliminary data.</text>
</comment>
<dbReference type="RefSeq" id="WP_159583864.1">
    <property type="nucleotide sequence ID" value="NZ_JBIPKE010000018.1"/>
</dbReference>
<evidence type="ECO:0000313" key="3">
    <source>
        <dbReference type="Proteomes" id="UP001610063"/>
    </source>
</evidence>
<dbReference type="PANTHER" id="PTHR43245:SF55">
    <property type="entry name" value="NAD(P)-BINDING DOMAIN-CONTAINING PROTEIN"/>
    <property type="match status" value="1"/>
</dbReference>
<protein>
    <submittedName>
        <fullName evidence="2">NAD-dependent epimerase/dehydratase family protein</fullName>
    </submittedName>
</protein>
<name>A0ABW7NB03_9BACT</name>
<dbReference type="EMBL" id="JBIPKE010000018">
    <property type="protein sequence ID" value="MFH6984773.1"/>
    <property type="molecule type" value="Genomic_DNA"/>
</dbReference>
<sequence>MKETIVILGASGTLGTYLVDELSKMGQYRLVVCGNRNLNEAYYQRLGIETAKIDIRQKAAFEALPTSNVKAVVQIAGVMPSRMEGYEPSLYLETNILGSFNVLEYCRVHNVEKYIFTQSHSDVAGFWNTGKAIPPDASRRLNLKGDHAVYIISKNAAVDLSEHYFQDFGIKNVILRLPTIYSYRSFSEMYVDGRRAIMAYRFLIDEAKKGSPLEIWGDPTISKDIVYVKDFTQMVVKAISSENSRGFYNVATGKATSLEEQVRGVAKVFNPTGRSSEIIYRPEKPSQTSYLYDIENAKKDLGYEPKYNYLQLLEDMKLEMELGRFEHIDEARLNYKSKQ</sequence>
<dbReference type="InterPro" id="IPR001509">
    <property type="entry name" value="Epimerase_deHydtase"/>
</dbReference>
<keyword evidence="3" id="KW-1185">Reference proteome</keyword>
<proteinExistence type="predicted"/>
<dbReference type="Pfam" id="PF01370">
    <property type="entry name" value="Epimerase"/>
    <property type="match status" value="1"/>
</dbReference>
<reference evidence="2 3" key="1">
    <citation type="journal article" date="2013" name="Int. J. Syst. Evol. Microbiol.">
        <title>Marinoscillum luteum sp. nov., isolated from marine sediment.</title>
        <authorList>
            <person name="Cha I.T."/>
            <person name="Park S.J."/>
            <person name="Kim S.J."/>
            <person name="Kim J.G."/>
            <person name="Jung M.Y."/>
            <person name="Shin K.S."/>
            <person name="Kwon K.K."/>
            <person name="Yang S.H."/>
            <person name="Seo Y.S."/>
            <person name="Rhee S.K."/>
        </authorList>
    </citation>
    <scope>NUCLEOTIDE SEQUENCE [LARGE SCALE GENOMIC DNA]</scope>
    <source>
        <strain evidence="2 3">KCTC 23939</strain>
    </source>
</reference>
<dbReference type="PANTHER" id="PTHR43245">
    <property type="entry name" value="BIFUNCTIONAL POLYMYXIN RESISTANCE PROTEIN ARNA"/>
    <property type="match status" value="1"/>
</dbReference>
<dbReference type="SUPFAM" id="SSF51735">
    <property type="entry name" value="NAD(P)-binding Rossmann-fold domains"/>
    <property type="match status" value="1"/>
</dbReference>
<dbReference type="Proteomes" id="UP001610063">
    <property type="component" value="Unassembled WGS sequence"/>
</dbReference>
<evidence type="ECO:0000313" key="2">
    <source>
        <dbReference type="EMBL" id="MFH6984773.1"/>
    </source>
</evidence>
<dbReference type="InterPro" id="IPR036291">
    <property type="entry name" value="NAD(P)-bd_dom_sf"/>
</dbReference>
<gene>
    <name evidence="2" type="ORF">ACHKAR_15055</name>
</gene>